<feature type="transmembrane region" description="Helical" evidence="1">
    <location>
        <begin position="190"/>
        <end position="209"/>
    </location>
</feature>
<feature type="transmembrane region" description="Helical" evidence="1">
    <location>
        <begin position="257"/>
        <end position="278"/>
    </location>
</feature>
<feature type="transmembrane region" description="Helical" evidence="1">
    <location>
        <begin position="338"/>
        <end position="359"/>
    </location>
</feature>
<feature type="transmembrane region" description="Helical" evidence="1">
    <location>
        <begin position="298"/>
        <end position="318"/>
    </location>
</feature>
<feature type="transmembrane region" description="Helical" evidence="1">
    <location>
        <begin position="73"/>
        <end position="98"/>
    </location>
</feature>
<dbReference type="AlphaFoldDB" id="A0AA43RKL7"/>
<feature type="transmembrane region" description="Helical" evidence="1">
    <location>
        <begin position="229"/>
        <end position="250"/>
    </location>
</feature>
<dbReference type="Proteomes" id="UP001168575">
    <property type="component" value="Unassembled WGS sequence"/>
</dbReference>
<dbReference type="EMBL" id="JAUMVS010000211">
    <property type="protein sequence ID" value="MDO4842551.1"/>
    <property type="molecule type" value="Genomic_DNA"/>
</dbReference>
<name>A0AA43RKL7_9ACTN</name>
<feature type="transmembrane region" description="Helical" evidence="1">
    <location>
        <begin position="133"/>
        <end position="150"/>
    </location>
</feature>
<gene>
    <name evidence="2" type="ORF">Q3982_07750</name>
</gene>
<evidence type="ECO:0000313" key="3">
    <source>
        <dbReference type="Proteomes" id="UP001168575"/>
    </source>
</evidence>
<evidence type="ECO:0000313" key="2">
    <source>
        <dbReference type="EMBL" id="MDO4842551.1"/>
    </source>
</evidence>
<dbReference type="Pfam" id="PF06541">
    <property type="entry name" value="ABC_trans_CmpB"/>
    <property type="match status" value="1"/>
</dbReference>
<feature type="transmembrane region" description="Helical" evidence="1">
    <location>
        <begin position="33"/>
        <end position="61"/>
    </location>
</feature>
<proteinExistence type="predicted"/>
<keyword evidence="1" id="KW-0472">Membrane</keyword>
<keyword evidence="3" id="KW-1185">Reference proteome</keyword>
<protein>
    <submittedName>
        <fullName evidence="2">ABC transporter permease</fullName>
    </submittedName>
</protein>
<evidence type="ECO:0000256" key="1">
    <source>
        <dbReference type="SAM" id="Phobius"/>
    </source>
</evidence>
<organism evidence="2 3">
    <name type="scientific">Phoenicibacter congonensis</name>
    <dbReference type="NCBI Taxonomy" id="1944646"/>
    <lineage>
        <taxon>Bacteria</taxon>
        <taxon>Bacillati</taxon>
        <taxon>Actinomycetota</taxon>
        <taxon>Coriobacteriia</taxon>
        <taxon>Eggerthellales</taxon>
        <taxon>Eggerthellaceae</taxon>
        <taxon>Phoenicibacter</taxon>
    </lineage>
</organism>
<reference evidence="2" key="1">
    <citation type="submission" date="2023-07" db="EMBL/GenBank/DDBJ databases">
        <title>Between Cages and Wild: Unraveling the Impact of Captivity on Animal Microbiomes and Antimicrobial Resistance.</title>
        <authorList>
            <person name="Schmartz G.P."/>
            <person name="Rehner J."/>
            <person name="Schuff M.J."/>
            <person name="Becker S.L."/>
            <person name="Kravczyk M."/>
            <person name="Gurevich A."/>
            <person name="Francke R."/>
            <person name="Mueller R."/>
            <person name="Keller V."/>
            <person name="Keller A."/>
        </authorList>
    </citation>
    <scope>NUCLEOTIDE SEQUENCE</scope>
    <source>
        <strain evidence="2">S12M_St_49</strain>
    </source>
</reference>
<dbReference type="InterPro" id="IPR010540">
    <property type="entry name" value="CmpB_TMEM229"/>
</dbReference>
<sequence length="410" mass="46073">MNSKNDILKNVVTEIEEEIEVEKPKIIPVAAKVFFGVFIAYSLVTIVTTASSFWGYLLWVIRTGANGAGTTTAFTIVLNVVFGGLLTLGNLTLGILLLMSKRKSCARFIYWLYVVIGVEMTTEVLLEGIHIKLLAYLVGIIVLIALQIYLDPQLAKERKDYREKIEDEWKEEQEAGVIGFDTSGKGAIEINFFNIFWIFIFCSVVGLLGEEIYHFLVVVPGEIQDRAGVLFGPFSPIYGFGAVIMSIMLNRLHKAPIVITFVASAIIGGLFEVAVAYFMQYAFGAVAWDYSNEVLPLFGGRTCLKFMVMWGLAGCIWLKVMMPTVVKIVNKIPWNWRYSVTSVCTVLMLIDAIMTLQSLDCWYMRVSYGEDAANASHITQFYAKYFDDDYMNNRFESMTIVPETSVRGSQ</sequence>
<feature type="transmembrane region" description="Helical" evidence="1">
    <location>
        <begin position="110"/>
        <end position="127"/>
    </location>
</feature>
<keyword evidence="1" id="KW-1133">Transmembrane helix</keyword>
<accession>A0AA43RKL7</accession>
<keyword evidence="1" id="KW-0812">Transmembrane</keyword>
<comment type="caution">
    <text evidence="2">The sequence shown here is derived from an EMBL/GenBank/DDBJ whole genome shotgun (WGS) entry which is preliminary data.</text>
</comment>